<accession>A0A3E0WZ65</accession>
<evidence type="ECO:0000259" key="1">
    <source>
        <dbReference type="Pfam" id="PF13860"/>
    </source>
</evidence>
<dbReference type="OrthoDB" id="5761312at2"/>
<organism evidence="2 3">
    <name type="scientific">Alkalilimnicola ehrlichii</name>
    <dbReference type="NCBI Taxonomy" id="351052"/>
    <lineage>
        <taxon>Bacteria</taxon>
        <taxon>Pseudomonadati</taxon>
        <taxon>Pseudomonadota</taxon>
        <taxon>Gammaproteobacteria</taxon>
        <taxon>Chromatiales</taxon>
        <taxon>Ectothiorhodospiraceae</taxon>
        <taxon>Alkalilimnicola</taxon>
    </lineage>
</organism>
<dbReference type="Gene3D" id="2.60.40.4070">
    <property type="match status" value="1"/>
</dbReference>
<gene>
    <name evidence="2" type="ORF">CAL65_09205</name>
</gene>
<dbReference type="AlphaFoldDB" id="A0A3E0WZ65"/>
<evidence type="ECO:0000313" key="3">
    <source>
        <dbReference type="Proteomes" id="UP000256763"/>
    </source>
</evidence>
<comment type="caution">
    <text evidence="2">The sequence shown here is derived from an EMBL/GenBank/DDBJ whole genome shotgun (WGS) entry which is preliminary data.</text>
</comment>
<feature type="domain" description="FlgD/Vpr Ig-like" evidence="1">
    <location>
        <begin position="56"/>
        <end position="113"/>
    </location>
</feature>
<dbReference type="Pfam" id="PF13860">
    <property type="entry name" value="FlgD_ig"/>
    <property type="match status" value="1"/>
</dbReference>
<dbReference type="RefSeq" id="WP_116301787.1">
    <property type="nucleotide sequence ID" value="NZ_NFZV01000006.1"/>
</dbReference>
<name>A0A3E0WZ65_9GAMM</name>
<dbReference type="InterPro" id="IPR025965">
    <property type="entry name" value="FlgD/Vpr_Ig-like"/>
</dbReference>
<keyword evidence="3" id="KW-1185">Reference proteome</keyword>
<sequence>MKNKGGVLGCGRIICFALLYALMPASYAGALGFGQLENREFSPVRGELLAIPFKVADAAKVEVGIYTPDGERIRTLITEETVGAGEHALHWDGKDKNGVLVPDEAYVLTLQAEFTNGERQRIDSRETSGGVVLRNLQSNVTPSGDIEYVLPTHARVLIRAGIRGGAMVVSLADWEPKLAGRSIQRWSGFDKDGVARVLDDPRLHIVVGAFSLPRDVVITSGNEELDYLTYRRKMEWPERDVDFTELELVRDGEALSPNYFIPRAYDRNPHVEAWFIGDFEHDESGVPVLTGPTVVRVDVPKEDRWLLQRTLFEVAFFVNYEFVSEEENGYVPLSWRFHPSGLEPGHHVMTVNVAGFMGQAGVKNLPFIVPE</sequence>
<dbReference type="EMBL" id="NFZW01000007">
    <property type="protein sequence ID" value="RFA37453.1"/>
    <property type="molecule type" value="Genomic_DNA"/>
</dbReference>
<proteinExistence type="predicted"/>
<evidence type="ECO:0000313" key="2">
    <source>
        <dbReference type="EMBL" id="RFA37453.1"/>
    </source>
</evidence>
<dbReference type="Proteomes" id="UP000256763">
    <property type="component" value="Unassembled WGS sequence"/>
</dbReference>
<reference evidence="3" key="1">
    <citation type="submission" date="2017-05" db="EMBL/GenBank/DDBJ databases">
        <authorList>
            <person name="Sharma S."/>
            <person name="Sidhu C."/>
            <person name="Pinnaka A.K."/>
        </authorList>
    </citation>
    <scope>NUCLEOTIDE SEQUENCE [LARGE SCALE GENOMIC DNA]</scope>
    <source>
        <strain evidence="3">AK93</strain>
    </source>
</reference>
<protein>
    <recommendedName>
        <fullName evidence="1">FlgD/Vpr Ig-like domain-containing protein</fullName>
    </recommendedName>
</protein>